<reference evidence="2 3" key="1">
    <citation type="submission" date="2018-08" db="EMBL/GenBank/DDBJ databases">
        <title>Draft genome sequence of Rhodobacter sphaeroides FY.</title>
        <authorList>
            <person name="Rayyan A."/>
            <person name="Meyer T.E."/>
            <person name="Kyndt J.A."/>
        </authorList>
    </citation>
    <scope>NUCLEOTIDE SEQUENCE [LARGE SCALE GENOMIC DNA]</scope>
    <source>
        <strain evidence="2 3">FY</strain>
    </source>
</reference>
<dbReference type="RefSeq" id="WP_118998999.1">
    <property type="nucleotide sequence ID" value="NZ_QWGP01000001.1"/>
</dbReference>
<organism evidence="2 3">
    <name type="scientific">Cereibacter sphaeroides</name>
    <name type="common">Rhodobacter sphaeroides</name>
    <dbReference type="NCBI Taxonomy" id="1063"/>
    <lineage>
        <taxon>Bacteria</taxon>
        <taxon>Pseudomonadati</taxon>
        <taxon>Pseudomonadota</taxon>
        <taxon>Alphaproteobacteria</taxon>
        <taxon>Rhodobacterales</taxon>
        <taxon>Paracoccaceae</taxon>
        <taxon>Cereibacter</taxon>
    </lineage>
</organism>
<accession>A0AAX1US58</accession>
<evidence type="ECO:0000313" key="3">
    <source>
        <dbReference type="Proteomes" id="UP000266305"/>
    </source>
</evidence>
<evidence type="ECO:0000313" key="2">
    <source>
        <dbReference type="EMBL" id="RHZ98611.1"/>
    </source>
</evidence>
<feature type="transmembrane region" description="Helical" evidence="1">
    <location>
        <begin position="362"/>
        <end position="385"/>
    </location>
</feature>
<dbReference type="EMBL" id="QWGP01000001">
    <property type="protein sequence ID" value="RHZ98611.1"/>
    <property type="molecule type" value="Genomic_DNA"/>
</dbReference>
<keyword evidence="1" id="KW-0472">Membrane</keyword>
<dbReference type="AlphaFoldDB" id="A0AAX1US58"/>
<feature type="transmembrane region" description="Helical" evidence="1">
    <location>
        <begin position="16"/>
        <end position="39"/>
    </location>
</feature>
<name>A0AAX1US58_CERSP</name>
<sequence length="396" mass="41769">MPLPLVLALRELRHDWISALCFVAALVGVLAPMLILLALKTGALDTMVERLVDDPANRELLAVGAGAYDEGFFRWLEARPEAGFVVPATRSINALADAVVASAPRREMVREVPLVVSAAGDPLLAGDVGPGRVWLSAPLARSLEVAPGGALTMVIGRRIDGLDQTARRPLKVAGIVPAERYGRPALFLSLPDMLAIERFRDDPAVTAESWLEIAAPPAAFASFRLYARTLADLGPLSAALEGRGVAVRPRAENAALLLQLRRGADRLYLGVAALAAAGFWAAMSANLRGMVERRRLAFSLLRMLGLTPVQRATVPLIQSLVLIGAGLGFSLALVLPALALINASFPSVTEGAALARLRPDQLGGAAALACVTALTAALWAMAAVLRIPSEEVLRHG</sequence>
<evidence type="ECO:0000256" key="1">
    <source>
        <dbReference type="SAM" id="Phobius"/>
    </source>
</evidence>
<keyword evidence="1" id="KW-1133">Transmembrane helix</keyword>
<keyword evidence="1" id="KW-0812">Transmembrane</keyword>
<gene>
    <name evidence="2" type="ORF">D1114_00535</name>
</gene>
<comment type="caution">
    <text evidence="2">The sequence shown here is derived from an EMBL/GenBank/DDBJ whole genome shotgun (WGS) entry which is preliminary data.</text>
</comment>
<protein>
    <submittedName>
        <fullName evidence="2">ABC transporter</fullName>
    </submittedName>
</protein>
<dbReference type="Proteomes" id="UP000266305">
    <property type="component" value="Unassembled WGS sequence"/>
</dbReference>
<feature type="transmembrane region" description="Helical" evidence="1">
    <location>
        <begin position="267"/>
        <end position="287"/>
    </location>
</feature>
<feature type="transmembrane region" description="Helical" evidence="1">
    <location>
        <begin position="316"/>
        <end position="341"/>
    </location>
</feature>
<proteinExistence type="predicted"/>